<dbReference type="OrthoDB" id="5426471at2759"/>
<evidence type="ECO:0000313" key="5">
    <source>
        <dbReference type="EMBL" id="EXJ63802.1"/>
    </source>
</evidence>
<dbReference type="Proteomes" id="UP000019473">
    <property type="component" value="Unassembled WGS sequence"/>
</dbReference>
<feature type="compositionally biased region" description="Basic and acidic residues" evidence="3">
    <location>
        <begin position="239"/>
        <end position="257"/>
    </location>
</feature>
<keyword evidence="2" id="KW-0963">Cytoplasm</keyword>
<dbReference type="GO" id="GO:0003723">
    <property type="term" value="F:RNA binding"/>
    <property type="evidence" value="ECO:0007669"/>
    <property type="project" value="InterPro"/>
</dbReference>
<feature type="compositionally biased region" description="Gly residues" evidence="3">
    <location>
        <begin position="67"/>
        <end position="76"/>
    </location>
</feature>
<sequence length="388" mass="41737">MADVKSKRFISSLAIDVRIAGNTSDQDSDREPDPPTKTVDKPAPRHGKRDAPKEAPAPPADRAGVAPRGGRGGQRSGGFNDNETAFRNRATGRNYNRDQPTEGAGEDGYGNRPGRDSGPGVRRGGRGQRGPRRGGDRHSRTGVADHPKQVDHGWGESTGQGEWADEKAGEAIATEEQKEGGWDAGTQNPAWNENAEQTTIPEDGAVPDPAAPEAEAEPEDTHKSYAEYLAEQAAKKLEGLGLKEARRPNEGAKENKKWNAAKELTKTEDSDYFKGEEKAKRERERATKKEFLDIDYSFKEQSREGRGGRGGRGAGRGRGDRGEFRGGRGGGGDRGDRSDRGEFRGGRGRGRGERERGDFRGGRGRGGRGDGPAVPVDDESAFPSLGGK</sequence>
<dbReference type="eggNOG" id="ENOG502S4DF">
    <property type="taxonomic scope" value="Eukaryota"/>
</dbReference>
<dbReference type="GeneID" id="19174754"/>
<evidence type="ECO:0000256" key="1">
    <source>
        <dbReference type="ARBA" id="ARBA00004496"/>
    </source>
</evidence>
<dbReference type="STRING" id="1182544.W9W6T8"/>
<feature type="region of interest" description="Disordered" evidence="3">
    <location>
        <begin position="1"/>
        <end position="224"/>
    </location>
</feature>
<dbReference type="EMBL" id="AMGW01000001">
    <property type="protein sequence ID" value="EXJ63802.1"/>
    <property type="molecule type" value="Genomic_DNA"/>
</dbReference>
<evidence type="ECO:0000256" key="3">
    <source>
        <dbReference type="SAM" id="MobiDB-lite"/>
    </source>
</evidence>
<feature type="compositionally biased region" description="Polar residues" evidence="3">
    <location>
        <begin position="79"/>
        <end position="94"/>
    </location>
</feature>
<feature type="compositionally biased region" description="Basic residues" evidence="3">
    <location>
        <begin position="123"/>
        <end position="132"/>
    </location>
</feature>
<dbReference type="RefSeq" id="XP_007752369.1">
    <property type="nucleotide sequence ID" value="XM_007754179.1"/>
</dbReference>
<feature type="domain" description="Hyaluronan/mRNA-binding protein" evidence="4">
    <location>
        <begin position="131"/>
        <end position="251"/>
    </location>
</feature>
<feature type="region of interest" description="Disordered" evidence="3">
    <location>
        <begin position="239"/>
        <end position="388"/>
    </location>
</feature>
<comment type="subcellular location">
    <subcellularLocation>
        <location evidence="1">Cytoplasm</location>
    </subcellularLocation>
</comment>
<name>W9W6T8_9EURO</name>
<evidence type="ECO:0000256" key="2">
    <source>
        <dbReference type="ARBA" id="ARBA00022490"/>
    </source>
</evidence>
<feature type="compositionally biased region" description="Basic and acidic residues" evidence="3">
    <location>
        <begin position="27"/>
        <end position="53"/>
    </location>
</feature>
<dbReference type="HOGENOM" id="CLU_043312_1_0_1"/>
<feature type="compositionally biased region" description="Polar residues" evidence="3">
    <location>
        <begin position="185"/>
        <end position="200"/>
    </location>
</feature>
<feature type="compositionally biased region" description="Low complexity" evidence="3">
    <location>
        <begin position="201"/>
        <end position="213"/>
    </location>
</feature>
<keyword evidence="6" id="KW-1185">Reference proteome</keyword>
<dbReference type="AlphaFoldDB" id="W9W6T8"/>
<evidence type="ECO:0000259" key="4">
    <source>
        <dbReference type="SMART" id="SM01233"/>
    </source>
</evidence>
<dbReference type="PANTHER" id="PTHR12299:SF17">
    <property type="entry name" value="AT19571P-RELATED"/>
    <property type="match status" value="1"/>
</dbReference>
<protein>
    <recommendedName>
        <fullName evidence="4">Hyaluronan/mRNA-binding protein domain-containing protein</fullName>
    </recommendedName>
</protein>
<organism evidence="5 6">
    <name type="scientific">Cladophialophora yegresii CBS 114405</name>
    <dbReference type="NCBI Taxonomy" id="1182544"/>
    <lineage>
        <taxon>Eukaryota</taxon>
        <taxon>Fungi</taxon>
        <taxon>Dikarya</taxon>
        <taxon>Ascomycota</taxon>
        <taxon>Pezizomycotina</taxon>
        <taxon>Eurotiomycetes</taxon>
        <taxon>Chaetothyriomycetidae</taxon>
        <taxon>Chaetothyriales</taxon>
        <taxon>Herpotrichiellaceae</taxon>
        <taxon>Cladophialophora</taxon>
    </lineage>
</organism>
<dbReference type="InterPro" id="IPR019084">
    <property type="entry name" value="STM1-like_N"/>
</dbReference>
<feature type="compositionally biased region" description="Basic and acidic residues" evidence="3">
    <location>
        <begin position="317"/>
        <end position="361"/>
    </location>
</feature>
<dbReference type="SMART" id="SM01233">
    <property type="entry name" value="HABP4_PAI-RBP1"/>
    <property type="match status" value="1"/>
</dbReference>
<reference evidence="5 6" key="1">
    <citation type="submission" date="2013-03" db="EMBL/GenBank/DDBJ databases">
        <title>The Genome Sequence of Cladophialophora yegresii CBS 114405.</title>
        <authorList>
            <consortium name="The Broad Institute Genomics Platform"/>
            <person name="Cuomo C."/>
            <person name="de Hoog S."/>
            <person name="Gorbushina A."/>
            <person name="Walker B."/>
            <person name="Young S.K."/>
            <person name="Zeng Q."/>
            <person name="Gargeya S."/>
            <person name="Fitzgerald M."/>
            <person name="Haas B."/>
            <person name="Abouelleil A."/>
            <person name="Allen A.W."/>
            <person name="Alvarado L."/>
            <person name="Arachchi H.M."/>
            <person name="Berlin A.M."/>
            <person name="Chapman S.B."/>
            <person name="Gainer-Dewar J."/>
            <person name="Goldberg J."/>
            <person name="Griggs A."/>
            <person name="Gujja S."/>
            <person name="Hansen M."/>
            <person name="Howarth C."/>
            <person name="Imamovic A."/>
            <person name="Ireland A."/>
            <person name="Larimer J."/>
            <person name="McCowan C."/>
            <person name="Murphy C."/>
            <person name="Pearson M."/>
            <person name="Poon T.W."/>
            <person name="Priest M."/>
            <person name="Roberts A."/>
            <person name="Saif S."/>
            <person name="Shea T."/>
            <person name="Sisk P."/>
            <person name="Sykes S."/>
            <person name="Wortman J."/>
            <person name="Nusbaum C."/>
            <person name="Birren B."/>
        </authorList>
    </citation>
    <scope>NUCLEOTIDE SEQUENCE [LARGE SCALE GENOMIC DNA]</scope>
    <source>
        <strain evidence="5 6">CBS 114405</strain>
    </source>
</reference>
<dbReference type="GO" id="GO:0005737">
    <property type="term" value="C:cytoplasm"/>
    <property type="evidence" value="ECO:0007669"/>
    <property type="project" value="UniProtKB-SubCell"/>
</dbReference>
<proteinExistence type="predicted"/>
<evidence type="ECO:0000313" key="6">
    <source>
        <dbReference type="Proteomes" id="UP000019473"/>
    </source>
</evidence>
<gene>
    <name evidence="5" type="ORF">A1O7_00137</name>
</gene>
<feature type="compositionally biased region" description="Basic and acidic residues" evidence="3">
    <location>
        <begin position="164"/>
        <end position="181"/>
    </location>
</feature>
<feature type="compositionally biased region" description="Basic and acidic residues" evidence="3">
    <location>
        <begin position="263"/>
        <end position="307"/>
    </location>
</feature>
<dbReference type="InterPro" id="IPR039764">
    <property type="entry name" value="HABP4/SERBP1-like"/>
</dbReference>
<dbReference type="GO" id="GO:0005634">
    <property type="term" value="C:nucleus"/>
    <property type="evidence" value="ECO:0007669"/>
    <property type="project" value="TreeGrafter"/>
</dbReference>
<dbReference type="VEuPathDB" id="FungiDB:A1O7_00137"/>
<dbReference type="Pfam" id="PF09598">
    <property type="entry name" value="Stm1_N"/>
    <property type="match status" value="1"/>
</dbReference>
<feature type="compositionally biased region" description="Basic and acidic residues" evidence="3">
    <location>
        <begin position="133"/>
        <end position="154"/>
    </location>
</feature>
<dbReference type="PANTHER" id="PTHR12299">
    <property type="entry name" value="HYALURONIC ACID-BINDING PROTEIN 4"/>
    <property type="match status" value="1"/>
</dbReference>
<dbReference type="Gene3D" id="6.10.140.1040">
    <property type="match status" value="1"/>
</dbReference>
<comment type="caution">
    <text evidence="5">The sequence shown here is derived from an EMBL/GenBank/DDBJ whole genome shotgun (WGS) entry which is preliminary data.</text>
</comment>
<accession>W9W6T8</accession>
<dbReference type="InterPro" id="IPR006861">
    <property type="entry name" value="HABP4_PAIRBP1-bd"/>
</dbReference>